<dbReference type="Gene3D" id="2.60.40.3290">
    <property type="entry name" value="Fimbrial protein EcpA"/>
    <property type="match status" value="1"/>
</dbReference>
<dbReference type="Pfam" id="PF16449">
    <property type="entry name" value="MatB"/>
    <property type="match status" value="1"/>
</dbReference>
<protein>
    <recommendedName>
        <fullName evidence="3">Common pilus major fimbrillin subunit EcpA</fullName>
    </recommendedName>
    <alternativeName>
        <fullName evidence="7">MatB fimbrillin</fullName>
    </alternativeName>
</protein>
<evidence type="ECO:0000256" key="7">
    <source>
        <dbReference type="ARBA" id="ARBA00031192"/>
    </source>
</evidence>
<evidence type="ECO:0000256" key="4">
    <source>
        <dbReference type="ARBA" id="ARBA00022729"/>
    </source>
</evidence>
<feature type="signal peptide" evidence="9">
    <location>
        <begin position="1"/>
        <end position="25"/>
    </location>
</feature>
<name>A0A9Q8Q2K2_9GAMM</name>
<evidence type="ECO:0000256" key="6">
    <source>
        <dbReference type="ARBA" id="ARBA00026091"/>
    </source>
</evidence>
<gene>
    <name evidence="10" type="ORF">MNY72_00625</name>
</gene>
<feature type="chain" id="PRO_5040214371" description="Common pilus major fimbrillin subunit EcpA" evidence="9">
    <location>
        <begin position="26"/>
        <end position="214"/>
    </location>
</feature>
<dbReference type="RefSeq" id="WP_241542235.1">
    <property type="nucleotide sequence ID" value="NZ_CAWQWN010000001.1"/>
</dbReference>
<evidence type="ECO:0000313" key="10">
    <source>
        <dbReference type="EMBL" id="UNH30869.1"/>
    </source>
</evidence>
<feature type="region of interest" description="Disordered" evidence="8">
    <location>
        <begin position="195"/>
        <end position="214"/>
    </location>
</feature>
<evidence type="ECO:0000313" key="11">
    <source>
        <dbReference type="Proteomes" id="UP000829116"/>
    </source>
</evidence>
<dbReference type="EMBL" id="CP093245">
    <property type="protein sequence ID" value="UNH30869.1"/>
    <property type="molecule type" value="Genomic_DNA"/>
</dbReference>
<organism evidence="10 11">
    <name type="scientific">Moellerella wisconsensis</name>
    <dbReference type="NCBI Taxonomy" id="158849"/>
    <lineage>
        <taxon>Bacteria</taxon>
        <taxon>Pseudomonadati</taxon>
        <taxon>Pseudomonadota</taxon>
        <taxon>Gammaproteobacteria</taxon>
        <taxon>Enterobacterales</taxon>
        <taxon>Morganellaceae</taxon>
        <taxon>Moellerella</taxon>
    </lineage>
</organism>
<proteinExistence type="inferred from homology"/>
<dbReference type="AlphaFoldDB" id="A0A9Q8Q2K2"/>
<keyword evidence="5" id="KW-0281">Fimbrium</keyword>
<reference evidence="10" key="1">
    <citation type="submission" date="2022-03" db="EMBL/GenBank/DDBJ databases">
        <title>ESBL-producing Moellerella wisconsensis and Escherichia marmotae isolated from wild game meat.</title>
        <authorList>
            <person name="Biggel M."/>
        </authorList>
    </citation>
    <scope>NUCLEOTIDE SEQUENCE</scope>
    <source>
        <strain evidence="10">W51</strain>
    </source>
</reference>
<comment type="subunit">
    <text evidence="6">Self-associates. Forms filaments. Interacts with EcpD.</text>
</comment>
<evidence type="ECO:0000256" key="2">
    <source>
        <dbReference type="ARBA" id="ARBA00007305"/>
    </source>
</evidence>
<evidence type="ECO:0000256" key="1">
    <source>
        <dbReference type="ARBA" id="ARBA00004561"/>
    </source>
</evidence>
<comment type="subcellular location">
    <subcellularLocation>
        <location evidence="1">Fimbrium</location>
    </subcellularLocation>
</comment>
<comment type="similarity">
    <text evidence="2">Belongs to the EcpA/MatB fimbrillin family.</text>
</comment>
<accession>A0A9Q8Q2K2</accession>
<dbReference type="Proteomes" id="UP000829116">
    <property type="component" value="Chromosome"/>
</dbReference>
<dbReference type="InterPro" id="IPR038478">
    <property type="entry name" value="Fimbrillin_EcpA_sf"/>
</dbReference>
<sequence length="214" mass="22651">MLNKKMISVVLSTIIAASFATVANAETRTAQATATWQATAIKDTTSMLVVTPLKSLTFNYAEGQKNFNQQNGAFDIAIQGQSGATDFKLASKIISNTLARTTDDSKLTVGVKWNGEDLNKNTDTVLIDTSAGLTSGLDNLAADGIYNGTERATDRGEFTFVIASAELAGSPTDFKALPDGVWDGDVKVQFTATWDGDFTPATPETPETPETPAA</sequence>
<evidence type="ECO:0000256" key="3">
    <source>
        <dbReference type="ARBA" id="ARBA00014507"/>
    </source>
</evidence>
<keyword evidence="4 9" id="KW-0732">Signal</keyword>
<evidence type="ECO:0000256" key="8">
    <source>
        <dbReference type="SAM" id="MobiDB-lite"/>
    </source>
</evidence>
<evidence type="ECO:0000256" key="5">
    <source>
        <dbReference type="ARBA" id="ARBA00023263"/>
    </source>
</evidence>
<dbReference type="GO" id="GO:0009289">
    <property type="term" value="C:pilus"/>
    <property type="evidence" value="ECO:0007669"/>
    <property type="project" value="UniProtKB-SubCell"/>
</dbReference>
<feature type="compositionally biased region" description="Low complexity" evidence="8">
    <location>
        <begin position="199"/>
        <end position="214"/>
    </location>
</feature>
<dbReference type="InterPro" id="IPR016514">
    <property type="entry name" value="EcpA"/>
</dbReference>
<evidence type="ECO:0000256" key="9">
    <source>
        <dbReference type="SAM" id="SignalP"/>
    </source>
</evidence>